<dbReference type="Proteomes" id="UP000324222">
    <property type="component" value="Unassembled WGS sequence"/>
</dbReference>
<feature type="compositionally biased region" description="Basic and acidic residues" evidence="1">
    <location>
        <begin position="10"/>
        <end position="20"/>
    </location>
</feature>
<gene>
    <name evidence="2" type="ORF">E2C01_064731</name>
</gene>
<proteinExistence type="predicted"/>
<accession>A0A5B7HCL1</accession>
<protein>
    <submittedName>
        <fullName evidence="2">Uncharacterized protein</fullName>
    </submittedName>
</protein>
<evidence type="ECO:0000313" key="3">
    <source>
        <dbReference type="Proteomes" id="UP000324222"/>
    </source>
</evidence>
<feature type="region of interest" description="Disordered" evidence="1">
    <location>
        <begin position="1"/>
        <end position="20"/>
    </location>
</feature>
<organism evidence="2 3">
    <name type="scientific">Portunus trituberculatus</name>
    <name type="common">Swimming crab</name>
    <name type="synonym">Neptunus trituberculatus</name>
    <dbReference type="NCBI Taxonomy" id="210409"/>
    <lineage>
        <taxon>Eukaryota</taxon>
        <taxon>Metazoa</taxon>
        <taxon>Ecdysozoa</taxon>
        <taxon>Arthropoda</taxon>
        <taxon>Crustacea</taxon>
        <taxon>Multicrustacea</taxon>
        <taxon>Malacostraca</taxon>
        <taxon>Eumalacostraca</taxon>
        <taxon>Eucarida</taxon>
        <taxon>Decapoda</taxon>
        <taxon>Pleocyemata</taxon>
        <taxon>Brachyura</taxon>
        <taxon>Eubrachyura</taxon>
        <taxon>Portunoidea</taxon>
        <taxon>Portunidae</taxon>
        <taxon>Portuninae</taxon>
        <taxon>Portunus</taxon>
    </lineage>
</organism>
<dbReference type="AlphaFoldDB" id="A0A5B7HCL1"/>
<evidence type="ECO:0000256" key="1">
    <source>
        <dbReference type="SAM" id="MobiDB-lite"/>
    </source>
</evidence>
<dbReference type="EMBL" id="VSRR010031204">
    <property type="protein sequence ID" value="MPC70481.1"/>
    <property type="molecule type" value="Genomic_DNA"/>
</dbReference>
<comment type="caution">
    <text evidence="2">The sequence shown here is derived from an EMBL/GenBank/DDBJ whole genome shotgun (WGS) entry which is preliminary data.</text>
</comment>
<keyword evidence="3" id="KW-1185">Reference proteome</keyword>
<reference evidence="2 3" key="1">
    <citation type="submission" date="2019-05" db="EMBL/GenBank/DDBJ databases">
        <title>Another draft genome of Portunus trituberculatus and its Hox gene families provides insights of decapod evolution.</title>
        <authorList>
            <person name="Jeong J.-H."/>
            <person name="Song I."/>
            <person name="Kim S."/>
            <person name="Choi T."/>
            <person name="Kim D."/>
            <person name="Ryu S."/>
            <person name="Kim W."/>
        </authorList>
    </citation>
    <scope>NUCLEOTIDE SEQUENCE [LARGE SCALE GENOMIC DNA]</scope>
    <source>
        <tissue evidence="2">Muscle</tissue>
    </source>
</reference>
<sequence>MRLRRRTGTCRRETYPLKRR</sequence>
<name>A0A5B7HCL1_PORTR</name>
<evidence type="ECO:0000313" key="2">
    <source>
        <dbReference type="EMBL" id="MPC70481.1"/>
    </source>
</evidence>